<evidence type="ECO:0000256" key="1">
    <source>
        <dbReference type="SAM" id="MobiDB-lite"/>
    </source>
</evidence>
<dbReference type="InterPro" id="IPR036653">
    <property type="entry name" value="CinA-like_C"/>
</dbReference>
<evidence type="ECO:0000313" key="3">
    <source>
        <dbReference type="EMBL" id="NMH79576.1"/>
    </source>
</evidence>
<evidence type="ECO:0000259" key="2">
    <source>
        <dbReference type="Pfam" id="PF02464"/>
    </source>
</evidence>
<comment type="caution">
    <text evidence="3">The sequence shown here is derived from an EMBL/GenBank/DDBJ whole genome shotgun (WGS) entry which is preliminary data.</text>
</comment>
<dbReference type="Gene3D" id="3.90.950.20">
    <property type="entry name" value="CinA-like"/>
    <property type="match status" value="1"/>
</dbReference>
<dbReference type="EMBL" id="JAAXKY010000072">
    <property type="protein sequence ID" value="NMH79576.1"/>
    <property type="molecule type" value="Genomic_DNA"/>
</dbReference>
<organism evidence="3 4">
    <name type="scientific">Pseudonocardia xinjiangensis</name>
    <dbReference type="NCBI Taxonomy" id="75289"/>
    <lineage>
        <taxon>Bacteria</taxon>
        <taxon>Bacillati</taxon>
        <taxon>Actinomycetota</taxon>
        <taxon>Actinomycetes</taxon>
        <taxon>Pseudonocardiales</taxon>
        <taxon>Pseudonocardiaceae</taxon>
        <taxon>Pseudonocardia</taxon>
    </lineage>
</organism>
<protein>
    <submittedName>
        <fullName evidence="3">CinA family protein</fullName>
    </submittedName>
</protein>
<name>A0ABX1RGR1_9PSEU</name>
<dbReference type="InterPro" id="IPR008136">
    <property type="entry name" value="CinA_C"/>
</dbReference>
<dbReference type="NCBIfam" id="TIGR00199">
    <property type="entry name" value="PncC_domain"/>
    <property type="match status" value="1"/>
</dbReference>
<proteinExistence type="predicted"/>
<accession>A0ABX1RGR1</accession>
<sequence>MTRSGCATGSGRIDGVPGGYRLRVQSQSTITQKQQESGQQEENTRDRLAREVSELARRHGVTIAVAESLTGGMVASALAAAEAASEWFRGSLVAYSSEVKHEVLDVPDGPVVSAEAAAAMARGVRRLLGADVAVAVTGAGGPDPQDGQDPGTVYVGVDDGADGRVHELDLDGDPEEIIVQAADGTLGELLDALHARR</sequence>
<gene>
    <name evidence="3" type="ORF">HF577_21085</name>
</gene>
<reference evidence="3 4" key="1">
    <citation type="submission" date="2020-04" db="EMBL/GenBank/DDBJ databases">
        <authorList>
            <person name="Klaysubun C."/>
            <person name="Duangmal K."/>
            <person name="Lipun K."/>
        </authorList>
    </citation>
    <scope>NUCLEOTIDE SEQUENCE [LARGE SCALE GENOMIC DNA]</scope>
    <source>
        <strain evidence="3 4">JCM 11839</strain>
    </source>
</reference>
<evidence type="ECO:0000313" key="4">
    <source>
        <dbReference type="Proteomes" id="UP001296706"/>
    </source>
</evidence>
<dbReference type="SUPFAM" id="SSF142433">
    <property type="entry name" value="CinA-like"/>
    <property type="match status" value="1"/>
</dbReference>
<feature type="domain" description="CinA C-terminal" evidence="2">
    <location>
        <begin position="47"/>
        <end position="191"/>
    </location>
</feature>
<feature type="region of interest" description="Disordered" evidence="1">
    <location>
        <begin position="1"/>
        <end position="47"/>
    </location>
</feature>
<feature type="compositionally biased region" description="Polar residues" evidence="1">
    <location>
        <begin position="24"/>
        <end position="41"/>
    </location>
</feature>
<keyword evidence="4" id="KW-1185">Reference proteome</keyword>
<dbReference type="Pfam" id="PF02464">
    <property type="entry name" value="CinA"/>
    <property type="match status" value="1"/>
</dbReference>
<dbReference type="Proteomes" id="UP001296706">
    <property type="component" value="Unassembled WGS sequence"/>
</dbReference>